<comment type="caution">
    <text evidence="1">The sequence shown here is derived from an EMBL/GenBank/DDBJ whole genome shotgun (WGS) entry which is preliminary data.</text>
</comment>
<dbReference type="Proteomes" id="UP000188532">
    <property type="component" value="Unassembled WGS sequence"/>
</dbReference>
<proteinExistence type="predicted"/>
<protein>
    <submittedName>
        <fullName evidence="1">Putative bacterial extracellular solute-binding protein</fullName>
    </submittedName>
</protein>
<evidence type="ECO:0000313" key="1">
    <source>
        <dbReference type="EMBL" id="OOK64412.1"/>
    </source>
</evidence>
<reference evidence="1 2" key="1">
    <citation type="submission" date="2017-02" db="EMBL/GenBank/DDBJ databases">
        <title>Complete genome sequences of Mycobacterium kansasii strains isolated from rhesus macaques.</title>
        <authorList>
            <person name="Panda A."/>
            <person name="Nagaraj S."/>
            <person name="Zhao X."/>
            <person name="Tettelin H."/>
            <person name="Detolla L.J."/>
        </authorList>
    </citation>
    <scope>NUCLEOTIDE SEQUENCE [LARGE SCALE GENOMIC DNA]</scope>
    <source>
        <strain evidence="1 2">11-3469</strain>
    </source>
</reference>
<dbReference type="Gene3D" id="3.40.190.10">
    <property type="entry name" value="Periplasmic binding protein-like II"/>
    <property type="match status" value="1"/>
</dbReference>
<accession>A0A1V3WC13</accession>
<evidence type="ECO:0000313" key="2">
    <source>
        <dbReference type="Proteomes" id="UP000188532"/>
    </source>
</evidence>
<name>A0A1V3WC13_MYCKA</name>
<sequence>MNNGVPWSSPRMNPSHLNLDNAAFIEAVQFYADLTNKHKVAPTASELQSTATPELFSRARRRWHWAGTGATRRSTAPTAWISM</sequence>
<dbReference type="EMBL" id="MVBN01000013">
    <property type="protein sequence ID" value="OOK64412.1"/>
    <property type="molecule type" value="Genomic_DNA"/>
</dbReference>
<dbReference type="AlphaFoldDB" id="A0A1V3WC13"/>
<organism evidence="1 2">
    <name type="scientific">Mycobacterium kansasii</name>
    <dbReference type="NCBI Taxonomy" id="1768"/>
    <lineage>
        <taxon>Bacteria</taxon>
        <taxon>Bacillati</taxon>
        <taxon>Actinomycetota</taxon>
        <taxon>Actinomycetes</taxon>
        <taxon>Mycobacteriales</taxon>
        <taxon>Mycobacteriaceae</taxon>
        <taxon>Mycobacterium</taxon>
    </lineage>
</organism>
<gene>
    <name evidence="1" type="ORF">BZL29_8263</name>
</gene>